<dbReference type="GO" id="GO:0030687">
    <property type="term" value="C:preribosome, large subunit precursor"/>
    <property type="evidence" value="ECO:0007669"/>
    <property type="project" value="TreeGrafter"/>
</dbReference>
<dbReference type="PANTHER" id="PTHR45841">
    <property type="entry name" value="MRNA TURNOVER PROTEIN 4 MRTO4"/>
    <property type="match status" value="1"/>
</dbReference>
<dbReference type="Pfam" id="PF00466">
    <property type="entry name" value="Ribosomal_L10"/>
    <property type="match status" value="1"/>
</dbReference>
<dbReference type="CDD" id="cd05796">
    <property type="entry name" value="Ribosomal_P0_like"/>
    <property type="match status" value="1"/>
</dbReference>
<organism evidence="8 9">
    <name type="scientific">Ditylenchus dipsaci</name>
    <dbReference type="NCBI Taxonomy" id="166011"/>
    <lineage>
        <taxon>Eukaryota</taxon>
        <taxon>Metazoa</taxon>
        <taxon>Ecdysozoa</taxon>
        <taxon>Nematoda</taxon>
        <taxon>Chromadorea</taxon>
        <taxon>Rhabditida</taxon>
        <taxon>Tylenchina</taxon>
        <taxon>Tylenchomorpha</taxon>
        <taxon>Sphaerularioidea</taxon>
        <taxon>Anguinidae</taxon>
        <taxon>Anguininae</taxon>
        <taxon>Ditylenchus</taxon>
    </lineage>
</organism>
<evidence type="ECO:0000259" key="7">
    <source>
        <dbReference type="Pfam" id="PF17777"/>
    </source>
</evidence>
<evidence type="ECO:0000313" key="9">
    <source>
        <dbReference type="WBParaSite" id="jg21207"/>
    </source>
</evidence>
<reference evidence="9" key="1">
    <citation type="submission" date="2022-11" db="UniProtKB">
        <authorList>
            <consortium name="WormBaseParasite"/>
        </authorList>
    </citation>
    <scope>IDENTIFICATION</scope>
</reference>
<dbReference type="FunFam" id="3.90.105.20:FF:000003">
    <property type="entry name" value="Ribosome assembly factor mrt4"/>
    <property type="match status" value="1"/>
</dbReference>
<evidence type="ECO:0000256" key="1">
    <source>
        <dbReference type="ARBA" id="ARBA00004046"/>
    </source>
</evidence>
<dbReference type="GO" id="GO:0005737">
    <property type="term" value="C:cytoplasm"/>
    <property type="evidence" value="ECO:0007669"/>
    <property type="project" value="UniProtKB-SubCell"/>
</dbReference>
<dbReference type="InterPro" id="IPR043164">
    <property type="entry name" value="Ribosomal_uL10-like_insert_sf"/>
</dbReference>
<dbReference type="GO" id="GO:0003723">
    <property type="term" value="F:RNA binding"/>
    <property type="evidence" value="ECO:0007669"/>
    <property type="project" value="TreeGrafter"/>
</dbReference>
<dbReference type="Gene3D" id="3.30.70.1730">
    <property type="match status" value="1"/>
</dbReference>
<evidence type="ECO:0000256" key="3">
    <source>
        <dbReference type="ARBA" id="ARBA00011117"/>
    </source>
</evidence>
<keyword evidence="5 6" id="KW-0539">Nucleus</keyword>
<keyword evidence="4 6" id="KW-0963">Cytoplasm</keyword>
<dbReference type="GO" id="GO:0000956">
    <property type="term" value="P:nuclear-transcribed mRNA catabolic process"/>
    <property type="evidence" value="ECO:0007669"/>
    <property type="project" value="TreeGrafter"/>
</dbReference>
<dbReference type="InterPro" id="IPR001790">
    <property type="entry name" value="Ribosomal_uL10"/>
</dbReference>
<dbReference type="Gene3D" id="3.90.105.20">
    <property type="match status" value="1"/>
</dbReference>
<keyword evidence="6" id="KW-0690">Ribosome biogenesis</keyword>
<comment type="function">
    <text evidence="1 6">Component of the ribosome assembly machinery. Nuclear paralog of the ribosomal protein P0, it binds pre-60S subunits at an early stage of assembly in the nucleolus, and is replaced by P0 in cytoplasmic pre-60S subunits and mature 80S ribosomes.</text>
</comment>
<dbReference type="AlphaFoldDB" id="A0A915DNE4"/>
<evidence type="ECO:0000256" key="4">
    <source>
        <dbReference type="ARBA" id="ARBA00022490"/>
    </source>
</evidence>
<dbReference type="PANTHER" id="PTHR45841:SF1">
    <property type="entry name" value="MRNA TURNOVER PROTEIN 4 HOMOLOG"/>
    <property type="match status" value="1"/>
</dbReference>
<comment type="similarity">
    <text evidence="2 6">Belongs to the universal ribosomal protein uL10 family.</text>
</comment>
<name>A0A915DNE4_9BILA</name>
<evidence type="ECO:0000256" key="5">
    <source>
        <dbReference type="ARBA" id="ARBA00023242"/>
    </source>
</evidence>
<sequence length="220" mass="24892">MPSSKRDKVVSLTKVKKKTKEGKLSLIEEIRKSVTDYANLFVFSMENLRGTKFVQIRQKFKATSRFFFGKNNLVSVALGRSDEDEVEKDLHKVSQMLKGECGLLFSNEKIKDIKKYFKEFSEVDFSRAGTKVDRTVELPEGPLKGIAGSMEPLLRKLGLPTKLEQGHVELLKNYVVCNAGDVLTPDQAAILKIFDIKTVNFKVVLKAQWSKSKGFKEIIV</sequence>
<dbReference type="GO" id="GO:0000027">
    <property type="term" value="P:ribosomal large subunit assembly"/>
    <property type="evidence" value="ECO:0007669"/>
    <property type="project" value="InterPro"/>
</dbReference>
<proteinExistence type="inferred from homology"/>
<evidence type="ECO:0000256" key="2">
    <source>
        <dbReference type="ARBA" id="ARBA00008889"/>
    </source>
</evidence>
<feature type="domain" description="Large ribosomal subunit protein uL10-like insertion" evidence="7">
    <location>
        <begin position="127"/>
        <end position="196"/>
    </location>
</feature>
<dbReference type="InterPro" id="IPR043141">
    <property type="entry name" value="Ribosomal_uL10-like_sf"/>
</dbReference>
<comment type="subunit">
    <text evidence="3 6">Associates with the pre-60S ribosomal particle.</text>
</comment>
<dbReference type="InterPro" id="IPR040637">
    <property type="entry name" value="Ribosomal_uL10-like_insert"/>
</dbReference>
<dbReference type="GO" id="GO:0005730">
    <property type="term" value="C:nucleolus"/>
    <property type="evidence" value="ECO:0007669"/>
    <property type="project" value="UniProtKB-SubCell"/>
</dbReference>
<evidence type="ECO:0000313" key="8">
    <source>
        <dbReference type="Proteomes" id="UP000887574"/>
    </source>
</evidence>
<protein>
    <recommendedName>
        <fullName evidence="6">Ribosome assembly factor mrt4</fullName>
    </recommendedName>
</protein>
<dbReference type="SUPFAM" id="SSF160369">
    <property type="entry name" value="Ribosomal protein L10-like"/>
    <property type="match status" value="1"/>
</dbReference>
<dbReference type="InterPro" id="IPR033867">
    <property type="entry name" value="Mrt4"/>
</dbReference>
<dbReference type="Pfam" id="PF17777">
    <property type="entry name" value="RL10P_insert"/>
    <property type="match status" value="1"/>
</dbReference>
<dbReference type="WBParaSite" id="jg21207">
    <property type="protein sequence ID" value="jg21207"/>
    <property type="gene ID" value="jg21207"/>
</dbReference>
<dbReference type="GO" id="GO:0006364">
    <property type="term" value="P:rRNA processing"/>
    <property type="evidence" value="ECO:0007669"/>
    <property type="project" value="TreeGrafter"/>
</dbReference>
<dbReference type="Proteomes" id="UP000887574">
    <property type="component" value="Unplaced"/>
</dbReference>
<evidence type="ECO:0000256" key="6">
    <source>
        <dbReference type="RuleBase" id="RU364039"/>
    </source>
</evidence>
<dbReference type="FunFam" id="3.30.70.1730:FF:000005">
    <property type="entry name" value="Ribosome assembly factor mrt4"/>
    <property type="match status" value="1"/>
</dbReference>
<comment type="subcellular location">
    <subcellularLocation>
        <location evidence="6">Cytoplasm</location>
    </subcellularLocation>
    <subcellularLocation>
        <location evidence="6">Nucleus</location>
        <location evidence="6">Nucleolus</location>
    </subcellularLocation>
</comment>
<dbReference type="InterPro" id="IPR051742">
    <property type="entry name" value="Ribosome_Assembly_uL10"/>
</dbReference>
<keyword evidence="8" id="KW-1185">Reference proteome</keyword>
<accession>A0A915DNE4</accession>